<evidence type="ECO:0000313" key="1">
    <source>
        <dbReference type="EMBL" id="KKQ87567.1"/>
    </source>
</evidence>
<dbReference type="EMBL" id="LBVN01000004">
    <property type="protein sequence ID" value="KKQ87567.1"/>
    <property type="molecule type" value="Genomic_DNA"/>
</dbReference>
<proteinExistence type="predicted"/>
<organism evidence="1 2">
    <name type="scientific">Candidatus Woesebacteria bacterium GW2011_GWB1_38_8b</name>
    <dbReference type="NCBI Taxonomy" id="1618571"/>
    <lineage>
        <taxon>Bacteria</taxon>
        <taxon>Candidatus Woeseibacteriota</taxon>
    </lineage>
</organism>
<accession>A0A0G0L986</accession>
<name>A0A0G0L986_9BACT</name>
<comment type="caution">
    <text evidence="1">The sequence shown here is derived from an EMBL/GenBank/DDBJ whole genome shotgun (WGS) entry which is preliminary data.</text>
</comment>
<dbReference type="Proteomes" id="UP000033944">
    <property type="component" value="Unassembled WGS sequence"/>
</dbReference>
<sequence length="97" mass="11526">MLPYFKDFDPITFLNLEGRIDEKSKPLTRVQLTRQIGQYIFFKLAPSLTDDQLDLVLKSQTSSDKFDLVSKYIPNLEERMKEELENFKLEFNINGRY</sequence>
<dbReference type="AlphaFoldDB" id="A0A0G0L986"/>
<reference evidence="1 2" key="1">
    <citation type="journal article" date="2015" name="Nature">
        <title>rRNA introns, odd ribosomes, and small enigmatic genomes across a large radiation of phyla.</title>
        <authorList>
            <person name="Brown C.T."/>
            <person name="Hug L.A."/>
            <person name="Thomas B.C."/>
            <person name="Sharon I."/>
            <person name="Castelle C.J."/>
            <person name="Singh A."/>
            <person name="Wilkins M.J."/>
            <person name="Williams K.H."/>
            <person name="Banfield J.F."/>
        </authorList>
    </citation>
    <scope>NUCLEOTIDE SEQUENCE [LARGE SCALE GENOMIC DNA]</scope>
</reference>
<gene>
    <name evidence="1" type="ORF">UT10_C0004G0033</name>
</gene>
<protein>
    <submittedName>
        <fullName evidence="1">Uncharacterized protein</fullName>
    </submittedName>
</protein>
<evidence type="ECO:0000313" key="2">
    <source>
        <dbReference type="Proteomes" id="UP000033944"/>
    </source>
</evidence>